<feature type="region of interest" description="Disordered" evidence="1">
    <location>
        <begin position="56"/>
        <end position="79"/>
    </location>
</feature>
<feature type="transmembrane region" description="Helical" evidence="2">
    <location>
        <begin position="33"/>
        <end position="50"/>
    </location>
</feature>
<name>A0ABW2V8N4_9BACL</name>
<evidence type="ECO:0000313" key="4">
    <source>
        <dbReference type="Proteomes" id="UP001596528"/>
    </source>
</evidence>
<keyword evidence="4" id="KW-1185">Reference proteome</keyword>
<keyword evidence="2" id="KW-0472">Membrane</keyword>
<gene>
    <name evidence="3" type="ORF">ACFQWB_15140</name>
</gene>
<sequence length="79" mass="8591">MNEAGLHAVALAAAASPEEAKPEADLKDVREAMYVLLVIVVAFFVLMRWAKKKAKRRRAAQGDQAASGETGTPEPKRKE</sequence>
<proteinExistence type="predicted"/>
<organism evidence="3 4">
    <name type="scientific">Paenibacillus thermoaerophilus</name>
    <dbReference type="NCBI Taxonomy" id="1215385"/>
    <lineage>
        <taxon>Bacteria</taxon>
        <taxon>Bacillati</taxon>
        <taxon>Bacillota</taxon>
        <taxon>Bacilli</taxon>
        <taxon>Bacillales</taxon>
        <taxon>Paenibacillaceae</taxon>
        <taxon>Paenibacillus</taxon>
    </lineage>
</organism>
<keyword evidence="2" id="KW-0812">Transmembrane</keyword>
<evidence type="ECO:0000256" key="1">
    <source>
        <dbReference type="SAM" id="MobiDB-lite"/>
    </source>
</evidence>
<dbReference type="RefSeq" id="WP_138788625.1">
    <property type="nucleotide sequence ID" value="NZ_JBHTGQ010000041.1"/>
</dbReference>
<reference evidence="4" key="1">
    <citation type="journal article" date="2019" name="Int. J. Syst. Evol. Microbiol.">
        <title>The Global Catalogue of Microorganisms (GCM) 10K type strain sequencing project: providing services to taxonomists for standard genome sequencing and annotation.</title>
        <authorList>
            <consortium name="The Broad Institute Genomics Platform"/>
            <consortium name="The Broad Institute Genome Sequencing Center for Infectious Disease"/>
            <person name="Wu L."/>
            <person name="Ma J."/>
        </authorList>
    </citation>
    <scope>NUCLEOTIDE SEQUENCE [LARGE SCALE GENOMIC DNA]</scope>
    <source>
        <strain evidence="4">JCM 18657</strain>
    </source>
</reference>
<comment type="caution">
    <text evidence="3">The sequence shown here is derived from an EMBL/GenBank/DDBJ whole genome shotgun (WGS) entry which is preliminary data.</text>
</comment>
<protein>
    <submittedName>
        <fullName evidence="3">Uncharacterized protein</fullName>
    </submittedName>
</protein>
<dbReference type="EMBL" id="JBHTGQ010000041">
    <property type="protein sequence ID" value="MFC7751254.1"/>
    <property type="molecule type" value="Genomic_DNA"/>
</dbReference>
<evidence type="ECO:0000313" key="3">
    <source>
        <dbReference type="EMBL" id="MFC7751254.1"/>
    </source>
</evidence>
<dbReference type="Proteomes" id="UP001596528">
    <property type="component" value="Unassembled WGS sequence"/>
</dbReference>
<accession>A0ABW2V8N4</accession>
<evidence type="ECO:0000256" key="2">
    <source>
        <dbReference type="SAM" id="Phobius"/>
    </source>
</evidence>
<keyword evidence="2" id="KW-1133">Transmembrane helix</keyword>